<dbReference type="Proteomes" id="UP000800041">
    <property type="component" value="Unassembled WGS sequence"/>
</dbReference>
<proteinExistence type="predicted"/>
<dbReference type="OrthoDB" id="2150942at2759"/>
<accession>A0A6G1GJG1</accession>
<evidence type="ECO:0000313" key="1">
    <source>
        <dbReference type="EMBL" id="KAF1980954.1"/>
    </source>
</evidence>
<organism evidence="1 2">
    <name type="scientific">Aulographum hederae CBS 113979</name>
    <dbReference type="NCBI Taxonomy" id="1176131"/>
    <lineage>
        <taxon>Eukaryota</taxon>
        <taxon>Fungi</taxon>
        <taxon>Dikarya</taxon>
        <taxon>Ascomycota</taxon>
        <taxon>Pezizomycotina</taxon>
        <taxon>Dothideomycetes</taxon>
        <taxon>Pleosporomycetidae</taxon>
        <taxon>Aulographales</taxon>
        <taxon>Aulographaceae</taxon>
    </lineage>
</organism>
<reference evidence="1" key="1">
    <citation type="journal article" date="2020" name="Stud. Mycol.">
        <title>101 Dothideomycetes genomes: a test case for predicting lifestyles and emergence of pathogens.</title>
        <authorList>
            <person name="Haridas S."/>
            <person name="Albert R."/>
            <person name="Binder M."/>
            <person name="Bloem J."/>
            <person name="Labutti K."/>
            <person name="Salamov A."/>
            <person name="Andreopoulos B."/>
            <person name="Baker S."/>
            <person name="Barry K."/>
            <person name="Bills G."/>
            <person name="Bluhm B."/>
            <person name="Cannon C."/>
            <person name="Castanera R."/>
            <person name="Culley D."/>
            <person name="Daum C."/>
            <person name="Ezra D."/>
            <person name="Gonzalez J."/>
            <person name="Henrissat B."/>
            <person name="Kuo A."/>
            <person name="Liang C."/>
            <person name="Lipzen A."/>
            <person name="Lutzoni F."/>
            <person name="Magnuson J."/>
            <person name="Mondo S."/>
            <person name="Nolan M."/>
            <person name="Ohm R."/>
            <person name="Pangilinan J."/>
            <person name="Park H.-J."/>
            <person name="Ramirez L."/>
            <person name="Alfaro M."/>
            <person name="Sun H."/>
            <person name="Tritt A."/>
            <person name="Yoshinaga Y."/>
            <person name="Zwiers L.-H."/>
            <person name="Turgeon B."/>
            <person name="Goodwin S."/>
            <person name="Spatafora J."/>
            <person name="Crous P."/>
            <person name="Grigoriev I."/>
        </authorList>
    </citation>
    <scope>NUCLEOTIDE SEQUENCE</scope>
    <source>
        <strain evidence="1">CBS 113979</strain>
    </source>
</reference>
<evidence type="ECO:0000313" key="2">
    <source>
        <dbReference type="Proteomes" id="UP000800041"/>
    </source>
</evidence>
<dbReference type="Gene3D" id="3.40.50.1110">
    <property type="entry name" value="SGNH hydrolase"/>
    <property type="match status" value="1"/>
</dbReference>
<evidence type="ECO:0008006" key="3">
    <source>
        <dbReference type="Google" id="ProtNLM"/>
    </source>
</evidence>
<gene>
    <name evidence="1" type="ORF">K402DRAFT_425808</name>
</gene>
<sequence>MASPRSPKSGTINAYRFFNEYKGHPIEDIATTHASILSQRGEKPIVFLAGDSSLDNKYWIPSAGPGGSPLPVPVPDIYHGFLKPPVPKPDVAFWLNHHVGVSASCLNCAVEESTLGERQKLLPHDEFIRDNIRQQDMLIVSVGGNDIACKPTLGTAVRMLRLTWLNTRSAIEAGTAGPLAYFKDIFGAQVEEYISKMTAKRKPRAVIVCMIYFPFESGISSQSSWADLPLKAMGYHRRPGHLQAVIRKIYEAATCEINIKGTNVVPCPLFEVMDGKEKGDYVQRVEPSVEGGRKMAERFADTLRGYLEM</sequence>
<name>A0A6G1GJG1_9PEZI</name>
<dbReference type="InterPro" id="IPR036514">
    <property type="entry name" value="SGNH_hydro_sf"/>
</dbReference>
<keyword evidence="2" id="KW-1185">Reference proteome</keyword>
<dbReference type="AlphaFoldDB" id="A0A6G1GJG1"/>
<protein>
    <recommendedName>
        <fullName evidence="3">SGNH hydrolase</fullName>
    </recommendedName>
</protein>
<dbReference type="EMBL" id="ML977213">
    <property type="protein sequence ID" value="KAF1980954.1"/>
    <property type="molecule type" value="Genomic_DNA"/>
</dbReference>
<dbReference type="SUPFAM" id="SSF52266">
    <property type="entry name" value="SGNH hydrolase"/>
    <property type="match status" value="1"/>
</dbReference>